<dbReference type="Gene3D" id="1.25.40.10">
    <property type="entry name" value="Tetratricopeptide repeat domain"/>
    <property type="match status" value="4"/>
</dbReference>
<dbReference type="InterPro" id="IPR027417">
    <property type="entry name" value="P-loop_NTPase"/>
</dbReference>
<reference evidence="2" key="2">
    <citation type="submission" date="2020-09" db="EMBL/GenBank/DDBJ databases">
        <authorList>
            <person name="Sun Q."/>
            <person name="Ohkuma M."/>
        </authorList>
    </citation>
    <scope>NUCLEOTIDE SEQUENCE</scope>
    <source>
        <strain evidence="2">JCM 3276</strain>
    </source>
</reference>
<dbReference type="Pfam" id="PF13424">
    <property type="entry name" value="TPR_12"/>
    <property type="match status" value="1"/>
</dbReference>
<dbReference type="RefSeq" id="WP_189213725.1">
    <property type="nucleotide sequence ID" value="NZ_BMRB01000007.1"/>
</dbReference>
<keyword evidence="3" id="KW-1185">Reference proteome</keyword>
<feature type="compositionally biased region" description="Low complexity" evidence="1">
    <location>
        <begin position="1071"/>
        <end position="1089"/>
    </location>
</feature>
<dbReference type="SUPFAM" id="SSF52540">
    <property type="entry name" value="P-loop containing nucleoside triphosphate hydrolases"/>
    <property type="match status" value="1"/>
</dbReference>
<evidence type="ECO:0000256" key="1">
    <source>
        <dbReference type="SAM" id="MobiDB-lite"/>
    </source>
</evidence>
<accession>A0A918GQU5</accession>
<dbReference type="Gene3D" id="3.40.50.300">
    <property type="entry name" value="P-loop containing nucleotide triphosphate hydrolases"/>
    <property type="match status" value="1"/>
</dbReference>
<dbReference type="PANTHER" id="PTHR46082:SF6">
    <property type="entry name" value="AAA+ ATPASE DOMAIN-CONTAINING PROTEIN-RELATED"/>
    <property type="match status" value="1"/>
</dbReference>
<organism evidence="2 3">
    <name type="scientific">Actinokineospora fastidiosa</name>
    <dbReference type="NCBI Taxonomy" id="1816"/>
    <lineage>
        <taxon>Bacteria</taxon>
        <taxon>Bacillati</taxon>
        <taxon>Actinomycetota</taxon>
        <taxon>Actinomycetes</taxon>
        <taxon>Pseudonocardiales</taxon>
        <taxon>Pseudonocardiaceae</taxon>
        <taxon>Actinokineospora</taxon>
    </lineage>
</organism>
<protein>
    <recommendedName>
        <fullName evidence="4">Tetratricopeptide repeat protein</fullName>
    </recommendedName>
</protein>
<reference evidence="2" key="1">
    <citation type="journal article" date="2014" name="Int. J. Syst. Evol. Microbiol.">
        <title>Complete genome sequence of Corynebacterium casei LMG S-19264T (=DSM 44701T), isolated from a smear-ripened cheese.</title>
        <authorList>
            <consortium name="US DOE Joint Genome Institute (JGI-PGF)"/>
            <person name="Walter F."/>
            <person name="Albersmeier A."/>
            <person name="Kalinowski J."/>
            <person name="Ruckert C."/>
        </authorList>
    </citation>
    <scope>NUCLEOTIDE SEQUENCE</scope>
    <source>
        <strain evidence="2">JCM 3276</strain>
    </source>
</reference>
<comment type="caution">
    <text evidence="2">The sequence shown here is derived from an EMBL/GenBank/DDBJ whole genome shotgun (WGS) entry which is preliminary data.</text>
</comment>
<dbReference type="Proteomes" id="UP000660680">
    <property type="component" value="Unassembled WGS sequence"/>
</dbReference>
<dbReference type="EMBL" id="BMRB01000007">
    <property type="protein sequence ID" value="GGS54754.1"/>
    <property type="molecule type" value="Genomic_DNA"/>
</dbReference>
<evidence type="ECO:0008006" key="4">
    <source>
        <dbReference type="Google" id="ProtNLM"/>
    </source>
</evidence>
<gene>
    <name evidence="2" type="ORF">GCM10010171_57380</name>
</gene>
<dbReference type="InterPro" id="IPR053137">
    <property type="entry name" value="NLR-like"/>
</dbReference>
<proteinExistence type="predicted"/>
<evidence type="ECO:0000313" key="2">
    <source>
        <dbReference type="EMBL" id="GGS54754.1"/>
    </source>
</evidence>
<feature type="region of interest" description="Disordered" evidence="1">
    <location>
        <begin position="1059"/>
        <end position="1132"/>
    </location>
</feature>
<dbReference type="SUPFAM" id="SSF48452">
    <property type="entry name" value="TPR-like"/>
    <property type="match status" value="2"/>
</dbReference>
<name>A0A918GQU5_9PSEU</name>
<evidence type="ECO:0000313" key="3">
    <source>
        <dbReference type="Proteomes" id="UP000660680"/>
    </source>
</evidence>
<dbReference type="PANTHER" id="PTHR46082">
    <property type="entry name" value="ATP/GTP-BINDING PROTEIN-RELATED"/>
    <property type="match status" value="1"/>
</dbReference>
<dbReference type="InterPro" id="IPR011990">
    <property type="entry name" value="TPR-like_helical_dom_sf"/>
</dbReference>
<sequence>MTERRTRESEQRPTFRDAYAAARRDAAPLPKGNPAVPVSVEPPLVPLPRLHGRADIKKALAGFLDRDTHPGLVVLHGIAGGGKSALALWLTAQAKGRGWDVYWAADGDVARTMPAVAERRDPGLSQSGMGVGPDQVWETLERADRPWLLVFDNVDDVDRPGLLGRSGGQVDGTGWVRPGRAGLVVVTSRRGDRSTWGGGAVLHRVDCLPRVAGARVLFDLAPDAGTPEEAEELVGQLGGLALAVRLAGKYLAADPPRHRTFAEYRVAVSADLAWLDVGEQRPATLSDEESARLSIRLTWELSLRLLESRGLAAARPVVELLSCYGAPHPIPVALLDDAAALRETPVGEISAPDLARVLRNLVAVALVDQVDVDGAAHLTLHPLLTEVVGAARDAGPHRDAIWATAVDLLHAHLPATPEPAEWLRWRALPAVQAAVLGGLRGDGLDLAVDGGALCAFHLLTIGSLHAAHEMSELTVRRSAELDPKARVRLTARLVSALVGFAEGGVAARDELGALIEDAGAVLPVDSAMLIVARQQHALALATTGRPAEAEQVYADLFADHDAGIGSDHVIATRFGYAQLMSIVGEYDIAEAEIEAVFAAETAQHPDEPDHPNLLVTRTLRAEIWLGGGRRLVEAREDLQAVLRAQERLHGPDSPLTLGARVTLIGALHQLRDESGAEDQLTSMLRIQRDALNAEHPLSLLGMAALISLRTANPPEGTDVEATARVDDERLAALAASLATTVGDDHLVVLSIRLSAAMQRCVHDWDAGKAAVLDVLSHQTAVYGEGHIATLNTRLVYAQLLVAAEEDQPAAERELRDLLRVQEQHLGERHPQTAAVRAALANITFLNHGHADSERLLRESLEIFEELHGPDHPDTLQTRATHVQVLATLGRFAEARAELRVLIDALNRAEPDGERVLAARLMLALLLWEDRDLARAERELRDLVAAVTGYDALVVRWILGEVLKDADRAVEAETELRAALEGIEELGDPDDDVPAIRLSLGELLHGVGRLAEAERHLQVAHLTFTRMDEPEKAASARQALTVVSAELRALEEAALGKATPVDAASVDEDPMETAAVETPAEATSVEAAPVDEVPVDEAAVPGHGETPGEATAEPSTRDELPLGPEPSGTDDLSRALTDWRDGRLDDAERALAALGARRWLGLLRWERGAIAAAIPSGDWSRAELLALRRETCATRAEDDALCAELATLDSLDARRLHAIALADQGFPRAAYAQLTAVVAARARTEGLAARDLVDLELLRPDDGGPEPLAAVERLHERIVRGFGADHDLALRLRRARGERLINRGRATEAVNDLDATLVARTRGSAFPDREKALVRHLLATAVEATGGLRSAAGLHRQAMADLTGLLGSAHPLTLTARAHYAALRSTTEDGGGNELHDVLDAQVRRLGPHHPDVAATRYRIGVLARTRGDHATAARELAAALRIRTTRLGCGHPLTTASRRAVAVRAEGAG</sequence>